<reference evidence="1 2" key="1">
    <citation type="submission" date="2015-01" db="EMBL/GenBank/DDBJ databases">
        <title>Genome sequence of the anaerobic bacterium Geobacter soli GSS01, a dissimilatory Fe(III) reducer from soil.</title>
        <authorList>
            <person name="Yang G."/>
            <person name="Zhou S."/>
        </authorList>
    </citation>
    <scope>NUCLEOTIDE SEQUENCE [LARGE SCALE GENOMIC DNA]</scope>
    <source>
        <strain evidence="1 2">GSS01</strain>
    </source>
</reference>
<protein>
    <recommendedName>
        <fullName evidence="3">Bacterial repeat domain-containing protein</fullName>
    </recommendedName>
</protein>
<proteinExistence type="predicted"/>
<comment type="caution">
    <text evidence="1">The sequence shown here is derived from an EMBL/GenBank/DDBJ whole genome shotgun (WGS) entry which is preliminary data.</text>
</comment>
<evidence type="ECO:0000313" key="1">
    <source>
        <dbReference type="EMBL" id="KIE41551.1"/>
    </source>
</evidence>
<evidence type="ECO:0000313" key="2">
    <source>
        <dbReference type="Proteomes" id="UP000031433"/>
    </source>
</evidence>
<evidence type="ECO:0008006" key="3">
    <source>
        <dbReference type="Google" id="ProtNLM"/>
    </source>
</evidence>
<dbReference type="Proteomes" id="UP000031433">
    <property type="component" value="Unassembled WGS sequence"/>
</dbReference>
<keyword evidence="2" id="KW-1185">Reference proteome</keyword>
<dbReference type="RefSeq" id="WP_039643335.1">
    <property type="nucleotide sequence ID" value="NZ_JXBL01000001.1"/>
</dbReference>
<dbReference type="AlphaFoldDB" id="A0A0C1QTI9"/>
<organism evidence="1 2">
    <name type="scientific">Geobacter soli</name>
    <dbReference type="NCBI Taxonomy" id="1510391"/>
    <lineage>
        <taxon>Bacteria</taxon>
        <taxon>Pseudomonadati</taxon>
        <taxon>Thermodesulfobacteriota</taxon>
        <taxon>Desulfuromonadia</taxon>
        <taxon>Geobacterales</taxon>
        <taxon>Geobacteraceae</taxon>
        <taxon>Geobacter</taxon>
    </lineage>
</organism>
<gene>
    <name evidence="1" type="ORF">SE37_02345</name>
</gene>
<sequence>MKKIAISCLVLVLLLGVDGAGVWAIDVGWMQKGVRVWYFGAVGSTTASDAEEAYLLSNVNGTDVQVTKHSGLNHWGTTNPVDIGTYSALDMGPCWIHPQRLQTLQSGDTWKGQVIATVLRESHTYATFKAQFSFPYLLLPIKTLFDLKAQRDVVKIVYYINQYSTGIAYFDADTGLMLLYETSNGLVTVFFLLSEINYDFATQQAFAEDNGPHTGFKSSVLEQQMMPWPDTRSGYLFFQSSVESRYGSTVQMWVSMSYSGNKGSALPPNENFCFFGSVPMLRHIAMSQAAGYPPDQWAPYGQYLWWWVPAGALQATAINVFDVPMTRTATSPYTFTATQQPASLYFPKLWFDNNGYLTQFSAMDSATGLDIDPERSAAYYNNSTSVDGVTYYVSSMGIATPSVYHLSMTVVSDTPDKGGGSVHGDSGIACAGQGSNPSGMSGACQADFSSGTTVTLYQTPDSDSTWATWTAAGCGTNQSCQVVMSSDRNLTVTFPYSPMAKVNSSGYRCDSLAEAYAAAGPIDTIYGRAVTFAEDFTLGGNKTVTLLGGRDAWYLPLDAWTTLQGKLSILSGALVVERLAIK</sequence>
<accession>A0A0C1QTI9</accession>
<name>A0A0C1QTI9_9BACT</name>
<dbReference type="EMBL" id="JXBL01000001">
    <property type="protein sequence ID" value="KIE41551.1"/>
    <property type="molecule type" value="Genomic_DNA"/>
</dbReference>